<dbReference type="OrthoDB" id="6581954at2759"/>
<feature type="transmembrane region" description="Helical" evidence="9">
    <location>
        <begin position="241"/>
        <end position="258"/>
    </location>
</feature>
<feature type="transmembrane region" description="Helical" evidence="9">
    <location>
        <begin position="523"/>
        <end position="545"/>
    </location>
</feature>
<dbReference type="OMA" id="RFPTWAE"/>
<feature type="binding site" evidence="6">
    <location>
        <position position="394"/>
    </location>
    <ligand>
        <name>Na(+)</name>
        <dbReference type="ChEBI" id="CHEBI:29101"/>
        <label>1</label>
    </ligand>
</feature>
<feature type="transmembrane region" description="Helical" evidence="9">
    <location>
        <begin position="117"/>
        <end position="144"/>
    </location>
</feature>
<organism evidence="10 11">
    <name type="scientific">Gallus gallus</name>
    <name type="common">Chicken</name>
    <dbReference type="NCBI Taxonomy" id="9031"/>
    <lineage>
        <taxon>Eukaryota</taxon>
        <taxon>Metazoa</taxon>
        <taxon>Chordata</taxon>
        <taxon>Craniata</taxon>
        <taxon>Vertebrata</taxon>
        <taxon>Euteleostomi</taxon>
        <taxon>Archelosauria</taxon>
        <taxon>Archosauria</taxon>
        <taxon>Dinosauria</taxon>
        <taxon>Saurischia</taxon>
        <taxon>Theropoda</taxon>
        <taxon>Coelurosauria</taxon>
        <taxon>Aves</taxon>
        <taxon>Neognathae</taxon>
        <taxon>Galloanserae</taxon>
        <taxon>Galliformes</taxon>
        <taxon>Phasianidae</taxon>
        <taxon>Phasianinae</taxon>
        <taxon>Gallus</taxon>
    </lineage>
</organism>
<dbReference type="GlyGen" id="A0A8V0YLF5">
    <property type="glycosylation" value="1 site"/>
</dbReference>
<keyword evidence="3 8" id="KW-0812">Transmembrane</keyword>
<dbReference type="GO" id="GO:0005886">
    <property type="term" value="C:plasma membrane"/>
    <property type="evidence" value="ECO:0000318"/>
    <property type="project" value="GO_Central"/>
</dbReference>
<feature type="transmembrane region" description="Helical" evidence="9">
    <location>
        <begin position="367"/>
        <end position="392"/>
    </location>
</feature>
<evidence type="ECO:0000256" key="7">
    <source>
        <dbReference type="PIRSR" id="PIRSR600175-2"/>
    </source>
</evidence>
<dbReference type="Ensembl" id="ENSGALT00010032817.1">
    <property type="protein sequence ID" value="ENSGALP00010019435.1"/>
    <property type="gene ID" value="ENSGALG00010013654.1"/>
</dbReference>
<dbReference type="InterPro" id="IPR037272">
    <property type="entry name" value="SNS_sf"/>
</dbReference>
<keyword evidence="4 9" id="KW-1133">Transmembrane helix</keyword>
<dbReference type="GO" id="GO:1903804">
    <property type="term" value="P:glycine import across plasma membrane"/>
    <property type="evidence" value="ECO:0000318"/>
    <property type="project" value="GO_Central"/>
</dbReference>
<dbReference type="RefSeq" id="XP_040503115.1">
    <property type="nucleotide sequence ID" value="XM_040647181.2"/>
</dbReference>
<keyword evidence="6" id="KW-0479">Metal-binding</keyword>
<sequence length="663" mass="73988">MKKIRQQQLCKPVTPELLVSPSSQDGDLGSQCPEDRGNWTGRLDFLLSCIGYCVGLGNVWRFPYRAYTNGGGAFLVPYFIMLAICGIPIFFMELSLGQFSSLGPLAVWKISPLFKGIGMGTILIVSLVAIYYNMIIAYVLFYLFASLTSDLPWQHCGNWWNTELCLDHRVIKAGNTTLPVNISNTVSPSEEYWSRYVLHIQGSSGIGDPGRIRWNLCLCLLLSWTIVYLCILKGVKSSGKVVYFTATFPYLILVMLLIRGVTLEGAWKGIYFYLTPQFDHLLSSKVWIEAALQIFYSLGVGFGGLLTFASYNTFHQNIYRDTFIVTLGNAITSILAGFAIFSVLGYMSQELGVPVNQVAKAGPGLAFVVYPQAMTMLPLSPFWSFLFFFMLLTLGLDSQVRTETTRPAAVPGTPGGSGDPLFLPMQFAFMETIVTAVTDEFPYYLRPKKAFFSAVICVGLFLMGLILTTEGGMYWLVLLDDYSAGFGLMVVVITTCLVVTRVYGMKRFCRDIHMMLGFQPGPYFRACWMVLSPATMMALLVYNIIKYQPSEYGSYRFPAWAEALGILMGLCSCLMIPAGMLMAVLQEEGTLWERFQQASRPTMDWGPSLEENRTGTYVASLAGSQSPKPLMVHMRKYGGITSYENTAIEVDQEIEEEEEESMM</sequence>
<feature type="binding site" evidence="6">
    <location>
        <position position="329"/>
    </location>
    <ligand>
        <name>Na(+)</name>
        <dbReference type="ChEBI" id="CHEBI:29101"/>
        <label>1</label>
    </ligand>
</feature>
<feature type="binding site" evidence="6">
    <location>
        <position position="297"/>
    </location>
    <ligand>
        <name>Na(+)</name>
        <dbReference type="ChEBI" id="CHEBI:29101"/>
        <label>1</label>
    </ligand>
</feature>
<comment type="similarity">
    <text evidence="8">Belongs to the sodium:neurotransmitter symporter (SNF) (TC 2.A.22) family.</text>
</comment>
<feature type="transmembrane region" description="Helical" evidence="9">
    <location>
        <begin position="482"/>
        <end position="503"/>
    </location>
</feature>
<dbReference type="GO" id="GO:0005298">
    <property type="term" value="F:proline:sodium symporter activity"/>
    <property type="evidence" value="ECO:0000318"/>
    <property type="project" value="GO_Central"/>
</dbReference>
<dbReference type="PROSITE" id="PS00610">
    <property type="entry name" value="NA_NEUROTRAN_SYMP_1"/>
    <property type="match status" value="1"/>
</dbReference>
<keyword evidence="8" id="KW-0769">Symport</keyword>
<dbReference type="SUPFAM" id="SSF161070">
    <property type="entry name" value="SNF-like"/>
    <property type="match status" value="1"/>
</dbReference>
<keyword evidence="5 9" id="KW-0472">Membrane</keyword>
<accession>A0A8V0YLF5</accession>
<dbReference type="PROSITE" id="PS50267">
    <property type="entry name" value="NA_NEUROTRAN_SYMP_3"/>
    <property type="match status" value="1"/>
</dbReference>
<reference evidence="10" key="3">
    <citation type="submission" date="2025-09" db="UniProtKB">
        <authorList>
            <consortium name="Ensembl"/>
        </authorList>
    </citation>
    <scope>IDENTIFICATION</scope>
    <source>
        <strain evidence="10">broiler</strain>
    </source>
</reference>
<evidence type="ECO:0000256" key="2">
    <source>
        <dbReference type="ARBA" id="ARBA00022448"/>
    </source>
</evidence>
<keyword evidence="11" id="KW-1185">Reference proteome</keyword>
<dbReference type="Proteomes" id="UP000000539">
    <property type="component" value="Chromosome 13"/>
</dbReference>
<dbReference type="GO" id="GO:0045202">
    <property type="term" value="C:synapse"/>
    <property type="evidence" value="ECO:0007669"/>
    <property type="project" value="Ensembl"/>
</dbReference>
<dbReference type="GO" id="GO:0015193">
    <property type="term" value="F:L-proline transmembrane transporter activity"/>
    <property type="evidence" value="ECO:0007669"/>
    <property type="project" value="Ensembl"/>
</dbReference>
<evidence type="ECO:0000256" key="6">
    <source>
        <dbReference type="PIRSR" id="PIRSR600175-1"/>
    </source>
</evidence>
<evidence type="ECO:0000256" key="1">
    <source>
        <dbReference type="ARBA" id="ARBA00004141"/>
    </source>
</evidence>
<evidence type="ECO:0000256" key="9">
    <source>
        <dbReference type="SAM" id="Phobius"/>
    </source>
</evidence>
<dbReference type="SMR" id="A0A8V0YLF5"/>
<evidence type="ECO:0000313" key="11">
    <source>
        <dbReference type="Proteomes" id="UP000000539"/>
    </source>
</evidence>
<protein>
    <recommendedName>
        <fullName evidence="8">Transporter</fullName>
    </recommendedName>
</protein>
<dbReference type="CTD" id="6534"/>
<dbReference type="GO" id="GO:0046872">
    <property type="term" value="F:metal ion binding"/>
    <property type="evidence" value="ECO:0007669"/>
    <property type="project" value="UniProtKB-KW"/>
</dbReference>
<dbReference type="PRINTS" id="PR00176">
    <property type="entry name" value="NANEUSMPORT"/>
</dbReference>
<feature type="binding site" evidence="6">
    <location>
        <position position="51"/>
    </location>
    <ligand>
        <name>Na(+)</name>
        <dbReference type="ChEBI" id="CHEBI:29101"/>
        <label>1</label>
    </ligand>
</feature>
<gene>
    <name evidence="10" type="primary">SLC6A7</name>
</gene>
<dbReference type="PANTHER" id="PTHR11616">
    <property type="entry name" value="SODIUM/CHLORIDE DEPENDENT TRANSPORTER"/>
    <property type="match status" value="1"/>
</dbReference>
<proteinExistence type="inferred from homology"/>
<name>A0A8V0YLF5_CHICK</name>
<feature type="binding site" evidence="6">
    <location>
        <position position="398"/>
    </location>
    <ligand>
        <name>Na(+)</name>
        <dbReference type="ChEBI" id="CHEBI:29101"/>
        <label>1</label>
    </ligand>
</feature>
<dbReference type="Pfam" id="PF00209">
    <property type="entry name" value="SNF"/>
    <property type="match status" value="2"/>
</dbReference>
<feature type="transmembrane region" description="Helical" evidence="9">
    <location>
        <begin position="290"/>
        <end position="311"/>
    </location>
</feature>
<evidence type="ECO:0000256" key="3">
    <source>
        <dbReference type="ARBA" id="ARBA00022692"/>
    </source>
</evidence>
<dbReference type="PROSITE" id="PS00754">
    <property type="entry name" value="NA_NEUROTRAN_SYMP_2"/>
    <property type="match status" value="1"/>
</dbReference>
<evidence type="ECO:0000313" key="10">
    <source>
        <dbReference type="Ensembl" id="ENSGALP00010019435.1"/>
    </source>
</evidence>
<feature type="binding site" evidence="6">
    <location>
        <position position="54"/>
    </location>
    <ligand>
        <name>Na(+)</name>
        <dbReference type="ChEBI" id="CHEBI:29101"/>
        <label>1</label>
    </ligand>
</feature>
<comment type="subcellular location">
    <subcellularLocation>
        <location evidence="1">Membrane</location>
        <topology evidence="1">Multi-pass membrane protein</topology>
    </subcellularLocation>
</comment>
<feature type="disulfide bond" evidence="7">
    <location>
        <begin position="156"/>
        <end position="165"/>
    </location>
</feature>
<dbReference type="PANTHER" id="PTHR11616:SF231">
    <property type="entry name" value="SODIUM-DEPENDENT PROLINE TRANSPORTER"/>
    <property type="match status" value="1"/>
</dbReference>
<feature type="transmembrane region" description="Helical" evidence="9">
    <location>
        <begin position="75"/>
        <end position="96"/>
    </location>
</feature>
<keyword evidence="2 8" id="KW-0813">Transport</keyword>
<keyword evidence="7" id="KW-1015">Disulfide bond</keyword>
<reference evidence="10" key="2">
    <citation type="submission" date="2025-08" db="UniProtKB">
        <authorList>
            <consortium name="Ensembl"/>
        </authorList>
    </citation>
    <scope>IDENTIFICATION</scope>
    <source>
        <strain evidence="10">broiler</strain>
    </source>
</reference>
<feature type="binding site" evidence="6">
    <location>
        <position position="58"/>
    </location>
    <ligand>
        <name>Na(+)</name>
        <dbReference type="ChEBI" id="CHEBI:29101"/>
        <label>1</label>
    </ligand>
</feature>
<evidence type="ECO:0000256" key="4">
    <source>
        <dbReference type="ARBA" id="ARBA00022989"/>
    </source>
</evidence>
<evidence type="ECO:0000256" key="8">
    <source>
        <dbReference type="RuleBase" id="RU003732"/>
    </source>
</evidence>
<reference evidence="10" key="1">
    <citation type="submission" date="2020-11" db="EMBL/GenBank/DDBJ databases">
        <title>Gallus gallus (Chicken) genome, bGalGal1, GRCg7b, maternal haplotype autosomes + Z &amp; W.</title>
        <authorList>
            <person name="Warren W."/>
            <person name="Formenti G."/>
            <person name="Fedrigo O."/>
            <person name="Haase B."/>
            <person name="Mountcastle J."/>
            <person name="Balacco J."/>
            <person name="Tracey A."/>
            <person name="Schneider V."/>
            <person name="Okimoto R."/>
            <person name="Cheng H."/>
            <person name="Hawken R."/>
            <person name="Howe K."/>
            <person name="Jarvis E.D."/>
        </authorList>
    </citation>
    <scope>NUCLEOTIDE SEQUENCE [LARGE SCALE GENOMIC DNA]</scope>
    <source>
        <strain evidence="10">Broiler</strain>
    </source>
</reference>
<feature type="binding site" evidence="6">
    <location>
        <position position="397"/>
    </location>
    <ligand>
        <name>Na(+)</name>
        <dbReference type="ChEBI" id="CHEBI:29101"/>
        <label>1</label>
    </ligand>
</feature>
<dbReference type="GeneTree" id="ENSGT00940000160823"/>
<dbReference type="GO" id="GO:0015824">
    <property type="term" value="P:proline transport"/>
    <property type="evidence" value="ECO:0000318"/>
    <property type="project" value="GO_Central"/>
</dbReference>
<evidence type="ECO:0000256" key="5">
    <source>
        <dbReference type="ARBA" id="ARBA00023136"/>
    </source>
</evidence>
<feature type="transmembrane region" description="Helical" evidence="9">
    <location>
        <begin position="323"/>
        <end position="347"/>
    </location>
</feature>
<dbReference type="GO" id="GO:0030163">
    <property type="term" value="P:protein catabolic process"/>
    <property type="evidence" value="ECO:0007669"/>
    <property type="project" value="Ensembl"/>
</dbReference>
<dbReference type="GeneID" id="416277"/>
<feature type="transmembrane region" description="Helical" evidence="9">
    <location>
        <begin position="450"/>
        <end position="476"/>
    </location>
</feature>
<dbReference type="AlphaFoldDB" id="A0A8V0YLF5"/>
<keyword evidence="6" id="KW-0915">Sodium</keyword>
<dbReference type="GO" id="GO:0035725">
    <property type="term" value="P:sodium ion transmembrane transport"/>
    <property type="evidence" value="ECO:0000318"/>
    <property type="project" value="GO_Central"/>
</dbReference>
<dbReference type="InterPro" id="IPR000175">
    <property type="entry name" value="Na/ntran_symport"/>
</dbReference>
<feature type="transmembrane region" description="Helical" evidence="9">
    <location>
        <begin position="565"/>
        <end position="585"/>
    </location>
</feature>